<evidence type="ECO:0008006" key="10">
    <source>
        <dbReference type="Google" id="ProtNLM"/>
    </source>
</evidence>
<reference evidence="8 9" key="1">
    <citation type="journal article" date="2018" name="Evol. Lett.">
        <title>Horizontal gene cluster transfer increased hallucinogenic mushroom diversity.</title>
        <authorList>
            <person name="Reynolds H.T."/>
            <person name="Vijayakumar V."/>
            <person name="Gluck-Thaler E."/>
            <person name="Korotkin H.B."/>
            <person name="Matheny P.B."/>
            <person name="Slot J.C."/>
        </authorList>
    </citation>
    <scope>NUCLEOTIDE SEQUENCE [LARGE SCALE GENOMIC DNA]</scope>
    <source>
        <strain evidence="8 9">SRW20</strain>
    </source>
</reference>
<accession>A0A409VK48</accession>
<dbReference type="InterPro" id="IPR003958">
    <property type="entry name" value="CBFA_NFYB_domain"/>
</dbReference>
<dbReference type="InterPro" id="IPR050358">
    <property type="entry name" value="RSE1/DDB1/CFT1"/>
</dbReference>
<sequence>MTTSKDLHDAQGEGIITASEIGGIQMENPEQEPAAVESTSTKKNSKQPIEATEVERQPGKTLLPFARVQKIIKADKDIPIVAREATFLISVATEEFIKRLTEAAQQVAQKERRTTVQHRDLATVVRRADEFLFLEDILPWTSSDPPAKRPKPTKTLQIGKGKESVKDDRGPTLLDKFVGNKDDTEEGTNDVVMNEDGTITHGLQHECGANVWGKICSVKALPLSDTGYDSRSHILVMLTHPEPELLVLEYSESEDGVGHLSVKKQISLFERLPRVAEFFTNFIVHPTGRLAVVSCYAGKLKVVTFKGGNYQEDFDVSLPEINIFSLAFLPSPEEDYALAILHLDSQERLQLCTRDLDVGSLDLSQQFSTVLQATLIPEKFAPYPTDSALHLIPVQPDGIDLLGANADSFLGGVIVAGGKQVLLYELASAESQEKQRGKQKRLETKKKGKDAVEAAKARAKELERGNRRRKPKAIVDWPWNELTAWCAIDQAPARFLLGDSFGRLSMLSLDNINELGMVLIPLGETSPPTSLTYMTNQVLYLGSHLGDSQLLQLTTGPTSLEAPSSLIIPEGVKTVSKESLTTVLSKKGKGKADVDDHDMDVDSEGGDDYSKGRVVEPSGSYLTVLEAYKNIAPIMDAVLVDVDGSGQNQIVTCSGGANTGSLNVVRNGADFKELAFVPGLADVARIFPVRTVIDEPLDTHILVSTLDETHFFRLNERRGNISLELAAASSLGSLITNKQTIAFSNFSKRENGIYSPSNLFVQVVPNGAFLLEWEDVLGTFVERASYELTNLAKQGTRPLEIVAASINSSQVALALSGGTIIILCIENGAKQFKPLIHHSTQSEISAISFSPLDPKKNFSTLLVVSYWSSNAIELFSLRDGTLKSEIQTKSPPLPAVVRSLLLFNFGFDTSSKAPDYHPFLLAGLGDGSVATLQWRDGALKDLKIISLGRSPVTLTPCEVDGKKTVFAAGNQAMVFYCEKNRLANSAIMLKEILAASKLNTKLFESCIILASPTGLYIGTIKDLNKMHIRTENFGLDNPRRIAYSPSLKAFGVACTRIDPGRIGSYETLSSSFHVVDDNSLSRLGQYQSDIDEEITAVLSFDSAVENESKPFFCLGTMIYRPEEKEPSSGRLLVFTAYTAVASSKTSSLELSLVSSAPVEGCVFALRQVKDKIVAAVNSSILLYGFEVSLEESQAPVFSLKKLAEWNHNYMVTSLGSFNDHIAAGDQISSVSLLKVKDDKLISEARDYGPLYPVAVEALSDTNVIASNDTLNIIVFALGRQLRGEALETIGSFHMADMVTKFLRGSISAVDRSQESAKLNPEVIFFTSSGRIGIVTDVQDNELSLHLTELQRNLAAVETGVGSVSHTRFRAPKNTRGTSDADGSAFGFVDGDFLEQFLALSANPEKREKVMKGSSEPEALKLSVEDISKFLEQLQSLH</sequence>
<dbReference type="SUPFAM" id="SSF50978">
    <property type="entry name" value="WD40 repeat-like"/>
    <property type="match status" value="1"/>
</dbReference>
<dbReference type="PANTHER" id="PTHR10644">
    <property type="entry name" value="DNA REPAIR/RNA PROCESSING CPSF FAMILY"/>
    <property type="match status" value="1"/>
</dbReference>
<evidence type="ECO:0000256" key="2">
    <source>
        <dbReference type="ARBA" id="ARBA00023242"/>
    </source>
</evidence>
<dbReference type="SUPFAM" id="SSF47113">
    <property type="entry name" value="Histone-fold"/>
    <property type="match status" value="1"/>
</dbReference>
<gene>
    <name evidence="8" type="ORF">CVT26_009379</name>
</gene>
<dbReference type="InterPro" id="IPR018846">
    <property type="entry name" value="Beta-prop_RSE1/DDB1/CPSF1_1st"/>
</dbReference>
<evidence type="ECO:0000259" key="7">
    <source>
        <dbReference type="Pfam" id="PF23726"/>
    </source>
</evidence>
<comment type="caution">
    <text evidence="8">The sequence shown here is derived from an EMBL/GenBank/DDBJ whole genome shotgun (WGS) entry which is preliminary data.</text>
</comment>
<dbReference type="OrthoDB" id="433457at2759"/>
<dbReference type="Pfam" id="PF03178">
    <property type="entry name" value="CPSF_A"/>
    <property type="match status" value="1"/>
</dbReference>
<feature type="compositionally biased region" description="Basic and acidic residues" evidence="3">
    <location>
        <begin position="160"/>
        <end position="170"/>
    </location>
</feature>
<dbReference type="STRING" id="231916.A0A409VK48"/>
<proteinExistence type="predicted"/>
<dbReference type="InterPro" id="IPR058543">
    <property type="entry name" value="Beta-prop_RSE1/DDB1/CPSF1_2nd"/>
</dbReference>
<comment type="subcellular location">
    <subcellularLocation>
        <location evidence="1">Nucleus</location>
    </subcellularLocation>
</comment>
<dbReference type="FunCoup" id="A0A409VK48">
    <property type="interactions" value="705"/>
</dbReference>
<evidence type="ECO:0000313" key="8">
    <source>
        <dbReference type="EMBL" id="PPQ66618.1"/>
    </source>
</evidence>
<evidence type="ECO:0000313" key="9">
    <source>
        <dbReference type="Proteomes" id="UP000284706"/>
    </source>
</evidence>
<evidence type="ECO:0000259" key="5">
    <source>
        <dbReference type="Pfam" id="PF03178"/>
    </source>
</evidence>
<dbReference type="InterPro" id="IPR036322">
    <property type="entry name" value="WD40_repeat_dom_sf"/>
</dbReference>
<keyword evidence="2" id="KW-0539">Nucleus</keyword>
<evidence type="ECO:0000259" key="4">
    <source>
        <dbReference type="Pfam" id="PF00808"/>
    </source>
</evidence>
<feature type="domain" description="Transcription factor CBF/NF-Y/archaeal histone" evidence="4">
    <location>
        <begin position="62"/>
        <end position="125"/>
    </location>
</feature>
<dbReference type="InParanoid" id="A0A409VK48"/>
<feature type="region of interest" description="Disordered" evidence="3">
    <location>
        <begin position="18"/>
        <end position="54"/>
    </location>
</feature>
<dbReference type="InterPro" id="IPR004871">
    <property type="entry name" value="RSE1/DDB1/CPSF1_C"/>
</dbReference>
<dbReference type="Pfam" id="PF10433">
    <property type="entry name" value="Beta-prop_RSE1_1st"/>
    <property type="match status" value="1"/>
</dbReference>
<dbReference type="Proteomes" id="UP000284706">
    <property type="component" value="Unassembled WGS sequence"/>
</dbReference>
<dbReference type="GO" id="GO:0003676">
    <property type="term" value="F:nucleic acid binding"/>
    <property type="evidence" value="ECO:0007669"/>
    <property type="project" value="InterPro"/>
</dbReference>
<dbReference type="Gene3D" id="1.10.20.10">
    <property type="entry name" value="Histone, subunit A"/>
    <property type="match status" value="1"/>
</dbReference>
<dbReference type="Pfam" id="PF00808">
    <property type="entry name" value="CBFD_NFYB_HMF"/>
    <property type="match status" value="1"/>
</dbReference>
<protein>
    <recommendedName>
        <fullName evidence="10">DNA damage-binding protein 1</fullName>
    </recommendedName>
</protein>
<feature type="region of interest" description="Disordered" evidence="3">
    <location>
        <begin position="143"/>
        <end position="172"/>
    </location>
</feature>
<feature type="domain" description="RSE1/DDB1/CPSF1 first beta-propeller" evidence="6">
    <location>
        <begin position="200"/>
        <end position="557"/>
    </location>
</feature>
<dbReference type="InterPro" id="IPR015943">
    <property type="entry name" value="WD40/YVTN_repeat-like_dom_sf"/>
</dbReference>
<dbReference type="Gene3D" id="1.10.150.910">
    <property type="match status" value="1"/>
</dbReference>
<evidence type="ECO:0000256" key="3">
    <source>
        <dbReference type="SAM" id="MobiDB-lite"/>
    </source>
</evidence>
<keyword evidence="9" id="KW-1185">Reference proteome</keyword>
<dbReference type="GO" id="GO:0005634">
    <property type="term" value="C:nucleus"/>
    <property type="evidence" value="ECO:0007669"/>
    <property type="project" value="UniProtKB-SubCell"/>
</dbReference>
<dbReference type="Pfam" id="PF23726">
    <property type="entry name" value="Beta-prop_RSE1_2nd"/>
    <property type="match status" value="1"/>
</dbReference>
<organism evidence="8 9">
    <name type="scientific">Gymnopilus dilepis</name>
    <dbReference type="NCBI Taxonomy" id="231916"/>
    <lineage>
        <taxon>Eukaryota</taxon>
        <taxon>Fungi</taxon>
        <taxon>Dikarya</taxon>
        <taxon>Basidiomycota</taxon>
        <taxon>Agaricomycotina</taxon>
        <taxon>Agaricomycetes</taxon>
        <taxon>Agaricomycetidae</taxon>
        <taxon>Agaricales</taxon>
        <taxon>Agaricineae</taxon>
        <taxon>Hymenogastraceae</taxon>
        <taxon>Gymnopilus</taxon>
    </lineage>
</organism>
<evidence type="ECO:0000259" key="6">
    <source>
        <dbReference type="Pfam" id="PF10433"/>
    </source>
</evidence>
<dbReference type="Gene3D" id="2.130.10.10">
    <property type="entry name" value="YVTN repeat-like/Quinoprotein amine dehydrogenase"/>
    <property type="match status" value="3"/>
</dbReference>
<feature type="domain" description="RSE1/DDB1/CPSF1 C-terminal" evidence="5">
    <location>
        <begin position="1070"/>
        <end position="1397"/>
    </location>
</feature>
<dbReference type="EMBL" id="NHYE01005626">
    <property type="protein sequence ID" value="PPQ66618.1"/>
    <property type="molecule type" value="Genomic_DNA"/>
</dbReference>
<feature type="compositionally biased region" description="Acidic residues" evidence="3">
    <location>
        <begin position="595"/>
        <end position="607"/>
    </location>
</feature>
<name>A0A409VK48_9AGAR</name>
<feature type="domain" description="RSE1/DDB1/CPSF1 second beta-propeller" evidence="7">
    <location>
        <begin position="680"/>
        <end position="1020"/>
    </location>
</feature>
<feature type="region of interest" description="Disordered" evidence="3">
    <location>
        <begin position="589"/>
        <end position="610"/>
    </location>
</feature>
<dbReference type="CDD" id="cd23645">
    <property type="entry name" value="HFD_Dpb3-like"/>
    <property type="match status" value="1"/>
</dbReference>
<dbReference type="InterPro" id="IPR009072">
    <property type="entry name" value="Histone-fold"/>
</dbReference>
<evidence type="ECO:0000256" key="1">
    <source>
        <dbReference type="ARBA" id="ARBA00004123"/>
    </source>
</evidence>
<dbReference type="GO" id="GO:0046982">
    <property type="term" value="F:protein heterodimerization activity"/>
    <property type="evidence" value="ECO:0007669"/>
    <property type="project" value="InterPro"/>
</dbReference>